<proteinExistence type="predicted"/>
<name>A0A5B7E3Y5_PORTR</name>
<keyword evidence="3" id="KW-1185">Reference proteome</keyword>
<accession>A0A5B7E3Y5</accession>
<gene>
    <name evidence="2" type="ORF">E2C01_021249</name>
</gene>
<evidence type="ECO:0000256" key="1">
    <source>
        <dbReference type="SAM" id="MobiDB-lite"/>
    </source>
</evidence>
<dbReference type="AlphaFoldDB" id="A0A5B7E3Y5"/>
<comment type="caution">
    <text evidence="2">The sequence shown here is derived from an EMBL/GenBank/DDBJ whole genome shotgun (WGS) entry which is preliminary data.</text>
</comment>
<dbReference type="Proteomes" id="UP000324222">
    <property type="component" value="Unassembled WGS sequence"/>
</dbReference>
<feature type="compositionally biased region" description="Basic residues" evidence="1">
    <location>
        <begin position="1"/>
        <end position="10"/>
    </location>
</feature>
<protein>
    <submittedName>
        <fullName evidence="2">Uncharacterized protein</fullName>
    </submittedName>
</protein>
<sequence>MRSADHHHRGTREPLFGSHDGLPEGEAGGGVNGRVWTLGVGLYEGFVSVCSQSVQWFGWWKKASQRLASRMTMTASKNSSGLVGGVPGGAAGGRPRRRVCTVKLARVPAYGQASLSRTVPGVRGWRGVPVASFKRCTSCSHTNTGRGGVVALPWPSRDASTLSARFLTLLAAQRQQAEILLWTRQGCLTDPPLLVAPPVDGQVCGCPGRTDGKRVSRLLTLTLGMLCFPGLGIAGARRVLQVVLMPPLWAAWITLPPQESRVVVAVHTVRPSWPP</sequence>
<feature type="region of interest" description="Disordered" evidence="1">
    <location>
        <begin position="1"/>
        <end position="28"/>
    </location>
</feature>
<organism evidence="2 3">
    <name type="scientific">Portunus trituberculatus</name>
    <name type="common">Swimming crab</name>
    <name type="synonym">Neptunus trituberculatus</name>
    <dbReference type="NCBI Taxonomy" id="210409"/>
    <lineage>
        <taxon>Eukaryota</taxon>
        <taxon>Metazoa</taxon>
        <taxon>Ecdysozoa</taxon>
        <taxon>Arthropoda</taxon>
        <taxon>Crustacea</taxon>
        <taxon>Multicrustacea</taxon>
        <taxon>Malacostraca</taxon>
        <taxon>Eumalacostraca</taxon>
        <taxon>Eucarida</taxon>
        <taxon>Decapoda</taxon>
        <taxon>Pleocyemata</taxon>
        <taxon>Brachyura</taxon>
        <taxon>Eubrachyura</taxon>
        <taxon>Portunoidea</taxon>
        <taxon>Portunidae</taxon>
        <taxon>Portuninae</taxon>
        <taxon>Portunus</taxon>
    </lineage>
</organism>
<evidence type="ECO:0000313" key="3">
    <source>
        <dbReference type="Proteomes" id="UP000324222"/>
    </source>
</evidence>
<dbReference type="EMBL" id="VSRR010001848">
    <property type="protein sequence ID" value="MPC28057.1"/>
    <property type="molecule type" value="Genomic_DNA"/>
</dbReference>
<reference evidence="2 3" key="1">
    <citation type="submission" date="2019-05" db="EMBL/GenBank/DDBJ databases">
        <title>Another draft genome of Portunus trituberculatus and its Hox gene families provides insights of decapod evolution.</title>
        <authorList>
            <person name="Jeong J.-H."/>
            <person name="Song I."/>
            <person name="Kim S."/>
            <person name="Choi T."/>
            <person name="Kim D."/>
            <person name="Ryu S."/>
            <person name="Kim W."/>
        </authorList>
    </citation>
    <scope>NUCLEOTIDE SEQUENCE [LARGE SCALE GENOMIC DNA]</scope>
    <source>
        <tissue evidence="2">Muscle</tissue>
    </source>
</reference>
<evidence type="ECO:0000313" key="2">
    <source>
        <dbReference type="EMBL" id="MPC28057.1"/>
    </source>
</evidence>